<organism evidence="4 5">
    <name type="scientific">Heterodera trifolii</name>
    <dbReference type="NCBI Taxonomy" id="157864"/>
    <lineage>
        <taxon>Eukaryota</taxon>
        <taxon>Metazoa</taxon>
        <taxon>Ecdysozoa</taxon>
        <taxon>Nematoda</taxon>
        <taxon>Chromadorea</taxon>
        <taxon>Rhabditida</taxon>
        <taxon>Tylenchina</taxon>
        <taxon>Tylenchomorpha</taxon>
        <taxon>Tylenchoidea</taxon>
        <taxon>Heteroderidae</taxon>
        <taxon>Heteroderinae</taxon>
        <taxon>Heterodera</taxon>
    </lineage>
</organism>
<dbReference type="InterPro" id="IPR036860">
    <property type="entry name" value="SH2_dom_sf"/>
</dbReference>
<feature type="compositionally biased region" description="Polar residues" evidence="2">
    <location>
        <begin position="213"/>
        <end position="225"/>
    </location>
</feature>
<evidence type="ECO:0000256" key="2">
    <source>
        <dbReference type="SAM" id="MobiDB-lite"/>
    </source>
</evidence>
<feature type="compositionally biased region" description="Basic and acidic residues" evidence="2">
    <location>
        <begin position="51"/>
        <end position="63"/>
    </location>
</feature>
<feature type="compositionally biased region" description="Basic and acidic residues" evidence="2">
    <location>
        <begin position="189"/>
        <end position="203"/>
    </location>
</feature>
<keyword evidence="1" id="KW-0727">SH2 domain</keyword>
<dbReference type="SUPFAM" id="SSF55550">
    <property type="entry name" value="SH2 domain"/>
    <property type="match status" value="1"/>
</dbReference>
<keyword evidence="5" id="KW-1185">Reference proteome</keyword>
<dbReference type="Proteomes" id="UP001620626">
    <property type="component" value="Unassembled WGS sequence"/>
</dbReference>
<feature type="region of interest" description="Disordered" evidence="2">
    <location>
        <begin position="42"/>
        <end position="71"/>
    </location>
</feature>
<dbReference type="Gene3D" id="3.30.505.10">
    <property type="entry name" value="SH2 domain"/>
    <property type="match status" value="1"/>
</dbReference>
<feature type="region of interest" description="Disordered" evidence="2">
    <location>
        <begin position="1"/>
        <end position="21"/>
    </location>
</feature>
<gene>
    <name evidence="4" type="ORF">niasHT_027634</name>
</gene>
<feature type="domain" description="SH2" evidence="3">
    <location>
        <begin position="269"/>
        <end position="363"/>
    </location>
</feature>
<proteinExistence type="predicted"/>
<dbReference type="EMBL" id="JBICBT010000830">
    <property type="protein sequence ID" value="KAL3098089.1"/>
    <property type="molecule type" value="Genomic_DNA"/>
</dbReference>
<dbReference type="SMART" id="SM00252">
    <property type="entry name" value="SH2"/>
    <property type="match status" value="1"/>
</dbReference>
<accession>A0ABD2K5L8</accession>
<evidence type="ECO:0000256" key="1">
    <source>
        <dbReference type="PROSITE-ProRule" id="PRU00191"/>
    </source>
</evidence>
<reference evidence="4 5" key="1">
    <citation type="submission" date="2024-10" db="EMBL/GenBank/DDBJ databases">
        <authorList>
            <person name="Kim D."/>
        </authorList>
    </citation>
    <scope>NUCLEOTIDE SEQUENCE [LARGE SCALE GENOMIC DNA]</scope>
    <source>
        <strain evidence="4">BH-2024</strain>
    </source>
</reference>
<dbReference type="InterPro" id="IPR000980">
    <property type="entry name" value="SH2"/>
</dbReference>
<feature type="region of interest" description="Disordered" evidence="2">
    <location>
        <begin position="181"/>
        <end position="225"/>
    </location>
</feature>
<feature type="compositionally biased region" description="Polar residues" evidence="2">
    <location>
        <begin position="111"/>
        <end position="122"/>
    </location>
</feature>
<feature type="region of interest" description="Disordered" evidence="2">
    <location>
        <begin position="94"/>
        <end position="122"/>
    </location>
</feature>
<dbReference type="PROSITE" id="PS50001">
    <property type="entry name" value="SH2"/>
    <property type="match status" value="1"/>
</dbReference>
<evidence type="ECO:0000259" key="3">
    <source>
        <dbReference type="PROSITE" id="PS50001"/>
    </source>
</evidence>
<protein>
    <recommendedName>
        <fullName evidence="3">SH2 domain-containing protein</fullName>
    </recommendedName>
</protein>
<evidence type="ECO:0000313" key="5">
    <source>
        <dbReference type="Proteomes" id="UP001620626"/>
    </source>
</evidence>
<dbReference type="Pfam" id="PF00017">
    <property type="entry name" value="SH2"/>
    <property type="match status" value="1"/>
</dbReference>
<comment type="caution">
    <text evidence="4">The sequence shown here is derived from an EMBL/GenBank/DDBJ whole genome shotgun (WGS) entry which is preliminary data.</text>
</comment>
<sequence length="372" mass="41533">MLNSPPFFGPSPANGAQRRAADDHYDIPWEFKNRALAAVVGQQFQNKKRSEKAAEMPKERAENEMGQIEQQNVRKRLSFPQAICNNALRKKLMGNGAGERAREQRKKAPGANSNGTAPGTVPANEQFQFIQKPTAATSFFDSPQMASLLPRVPPCFFPSSSASPSASSSSAESVSAIFQNVRPSVPSHRHGETPPRQTNERRQSPRKCKRPSAEQQNGTSSSCDAMANSKTQLRNYPMVEMPTNAKAKEVKSLCQRRHYPPALEELDNLVHEKLDRCQSEQILGKMNLGAHLLRRRPDRNLALSFRAKEGVLHIKLEFHQGEWILGDGPYFPNVHEMLRAYRRKVLPVRGAEQIRLGVLLKPSDFPGGLLLL</sequence>
<name>A0ABD2K5L8_9BILA</name>
<evidence type="ECO:0000313" key="4">
    <source>
        <dbReference type="EMBL" id="KAL3098089.1"/>
    </source>
</evidence>
<dbReference type="AlphaFoldDB" id="A0ABD2K5L8"/>